<reference evidence="1" key="1">
    <citation type="submission" date="2020-12" db="EMBL/GenBank/DDBJ databases">
        <title>Metabolic potential, ecology and presence of endohyphal bacteria is reflected in genomic diversity of Mucoromycotina.</title>
        <authorList>
            <person name="Muszewska A."/>
            <person name="Okrasinska A."/>
            <person name="Steczkiewicz K."/>
            <person name="Drgas O."/>
            <person name="Orlowska M."/>
            <person name="Perlinska-Lenart U."/>
            <person name="Aleksandrzak-Piekarczyk T."/>
            <person name="Szatraj K."/>
            <person name="Zielenkiewicz U."/>
            <person name="Pilsyk S."/>
            <person name="Malc E."/>
            <person name="Mieczkowski P."/>
            <person name="Kruszewska J.S."/>
            <person name="Biernat P."/>
            <person name="Pawlowska J."/>
        </authorList>
    </citation>
    <scope>NUCLEOTIDE SEQUENCE</scope>
    <source>
        <strain evidence="1">CBS 226.32</strain>
    </source>
</reference>
<keyword evidence="2" id="KW-1185">Reference proteome</keyword>
<accession>A0A8H7QBU2</accession>
<name>A0A8H7QBU2_9FUNG</name>
<sequence length="67" mass="7497">MIRPLPVELQNSIKSLLFQNTPFSKTSLSSTTLPAGGRLSFVSVLTQQYIARMVRNGRQYDPKGVQE</sequence>
<dbReference type="Proteomes" id="UP000650833">
    <property type="component" value="Unassembled WGS sequence"/>
</dbReference>
<gene>
    <name evidence="1" type="ORF">INT46_001654</name>
</gene>
<dbReference type="AlphaFoldDB" id="A0A8H7QBU2"/>
<evidence type="ECO:0000313" key="2">
    <source>
        <dbReference type="Proteomes" id="UP000650833"/>
    </source>
</evidence>
<dbReference type="EMBL" id="JAEPRC010001284">
    <property type="protein sequence ID" value="KAG2189663.1"/>
    <property type="molecule type" value="Genomic_DNA"/>
</dbReference>
<protein>
    <submittedName>
        <fullName evidence="1">Uncharacterized protein</fullName>
    </submittedName>
</protein>
<organism evidence="1 2">
    <name type="scientific">Mucor plumbeus</name>
    <dbReference type="NCBI Taxonomy" id="97098"/>
    <lineage>
        <taxon>Eukaryota</taxon>
        <taxon>Fungi</taxon>
        <taxon>Fungi incertae sedis</taxon>
        <taxon>Mucoromycota</taxon>
        <taxon>Mucoromycotina</taxon>
        <taxon>Mucoromycetes</taxon>
        <taxon>Mucorales</taxon>
        <taxon>Mucorineae</taxon>
        <taxon>Mucoraceae</taxon>
        <taxon>Mucor</taxon>
    </lineage>
</organism>
<evidence type="ECO:0000313" key="1">
    <source>
        <dbReference type="EMBL" id="KAG2189663.1"/>
    </source>
</evidence>
<proteinExistence type="predicted"/>
<dbReference type="OrthoDB" id="2209150at2759"/>
<comment type="caution">
    <text evidence="1">The sequence shown here is derived from an EMBL/GenBank/DDBJ whole genome shotgun (WGS) entry which is preliminary data.</text>
</comment>